<dbReference type="PANTHER" id="PTHR21060:SF15">
    <property type="entry name" value="ACETATE KINASE-RELATED"/>
    <property type="match status" value="1"/>
</dbReference>
<dbReference type="InterPro" id="IPR000595">
    <property type="entry name" value="cNMP-bd_dom"/>
</dbReference>
<evidence type="ECO:0000313" key="9">
    <source>
        <dbReference type="EMBL" id="KWT78190.1"/>
    </source>
</evidence>
<dbReference type="RefSeq" id="WP_085053534.1">
    <property type="nucleotide sequence ID" value="NZ_LNQR01000118.1"/>
</dbReference>
<feature type="binding site" evidence="6">
    <location>
        <position position="553"/>
    </location>
    <ligand>
        <name>Mg(2+)</name>
        <dbReference type="ChEBI" id="CHEBI:18420"/>
    </ligand>
</feature>
<feature type="binding site" evidence="6">
    <location>
        <position position="174"/>
    </location>
    <ligand>
        <name>Mg(2+)</name>
        <dbReference type="ChEBI" id="CHEBI:18420"/>
    </ligand>
</feature>
<comment type="function">
    <text evidence="6">Catalyzes the formation of acetyl phosphate from acetate and ATP. Can also catalyze the reverse reaction.</text>
</comment>
<dbReference type="GO" id="GO:0008776">
    <property type="term" value="F:acetate kinase activity"/>
    <property type="evidence" value="ECO:0007669"/>
    <property type="project" value="UniProtKB-EC"/>
</dbReference>
<comment type="cofactor">
    <cofactor evidence="6">
        <name>Mg(2+)</name>
        <dbReference type="ChEBI" id="CHEBI:18420"/>
    </cofactor>
    <cofactor evidence="6">
        <name>Mn(2+)</name>
        <dbReference type="ChEBI" id="CHEBI:29035"/>
    </cofactor>
    <text evidence="6">Mg(2+). Can also accept Mn(2+).</text>
</comment>
<dbReference type="InterPro" id="IPR018490">
    <property type="entry name" value="cNMP-bd_dom_sf"/>
</dbReference>
<dbReference type="EC" id="2.7.2.1" evidence="6"/>
<evidence type="ECO:0000256" key="6">
    <source>
        <dbReference type="HAMAP-Rule" id="MF_00020"/>
    </source>
</evidence>
<dbReference type="Pfam" id="PF00871">
    <property type="entry name" value="Acetate_kinase"/>
    <property type="match status" value="1"/>
</dbReference>
<dbReference type="PROSITE" id="PS01076">
    <property type="entry name" value="ACETATE_KINASE_2"/>
    <property type="match status" value="1"/>
</dbReference>
<evidence type="ECO:0000313" key="10">
    <source>
        <dbReference type="Proteomes" id="UP000060487"/>
    </source>
</evidence>
<organism evidence="9 10">
    <name type="scientific">Candidatus Magnetominusculus xianensis</name>
    <dbReference type="NCBI Taxonomy" id="1748249"/>
    <lineage>
        <taxon>Bacteria</taxon>
        <taxon>Pseudomonadati</taxon>
        <taxon>Nitrospirota</taxon>
        <taxon>Nitrospiria</taxon>
        <taxon>Nitrospirales</taxon>
        <taxon>Nitrospiraceae</taxon>
        <taxon>Candidatus Magnetominusculus</taxon>
    </lineage>
</organism>
<feature type="domain" description="Cyclic nucleotide-binding" evidence="8">
    <location>
        <begin position="12"/>
        <end position="132"/>
    </location>
</feature>
<dbReference type="PRINTS" id="PR00471">
    <property type="entry name" value="ACETATEKNASE"/>
</dbReference>
<protein>
    <recommendedName>
        <fullName evidence="6">Acetate kinase</fullName>
        <ecNumber evidence="6">2.7.2.1</ecNumber>
    </recommendedName>
    <alternativeName>
        <fullName evidence="6">Acetokinase</fullName>
    </alternativeName>
</protein>
<comment type="pathway">
    <text evidence="6">Metabolic intermediate biosynthesis; acetyl-CoA biosynthesis; acetyl-CoA from acetate: step 1/2.</text>
</comment>
<feature type="binding site" evidence="6">
    <location>
        <begin position="374"/>
        <end position="378"/>
    </location>
    <ligand>
        <name>ATP</name>
        <dbReference type="ChEBI" id="CHEBI:30616"/>
    </ligand>
</feature>
<keyword evidence="10" id="KW-1185">Reference proteome</keyword>
<evidence type="ECO:0000256" key="1">
    <source>
        <dbReference type="ARBA" id="ARBA00008748"/>
    </source>
</evidence>
<comment type="catalytic activity">
    <reaction evidence="6">
        <text>acetate + ATP = acetyl phosphate + ADP</text>
        <dbReference type="Rhea" id="RHEA:11352"/>
        <dbReference type="ChEBI" id="CHEBI:22191"/>
        <dbReference type="ChEBI" id="CHEBI:30089"/>
        <dbReference type="ChEBI" id="CHEBI:30616"/>
        <dbReference type="ChEBI" id="CHEBI:456216"/>
        <dbReference type="EC" id="2.7.2.1"/>
    </reaction>
</comment>
<evidence type="ECO:0000259" key="8">
    <source>
        <dbReference type="PROSITE" id="PS50042"/>
    </source>
</evidence>
<keyword evidence="6" id="KW-0963">Cytoplasm</keyword>
<evidence type="ECO:0000256" key="5">
    <source>
        <dbReference type="ARBA" id="ARBA00022840"/>
    </source>
</evidence>
<dbReference type="CDD" id="cd24010">
    <property type="entry name" value="ASKHA_NBD_AcK_PK"/>
    <property type="match status" value="1"/>
</dbReference>
<dbReference type="PROSITE" id="PS50042">
    <property type="entry name" value="CNMP_BINDING_3"/>
    <property type="match status" value="1"/>
</dbReference>
<evidence type="ECO:0000256" key="7">
    <source>
        <dbReference type="RuleBase" id="RU003835"/>
    </source>
</evidence>
<dbReference type="Gene3D" id="3.30.420.40">
    <property type="match status" value="2"/>
</dbReference>
<feature type="site" description="Transition state stabilizer" evidence="6">
    <location>
        <position position="346"/>
    </location>
</feature>
<dbReference type="CDD" id="cd00038">
    <property type="entry name" value="CAP_ED"/>
    <property type="match status" value="1"/>
</dbReference>
<keyword evidence="3 6" id="KW-0547">Nucleotide-binding</keyword>
<dbReference type="InterPro" id="IPR008300">
    <property type="entry name" value="PTAC"/>
</dbReference>
<keyword evidence="2 6" id="KW-0808">Transferase</keyword>
<dbReference type="Pfam" id="PF06130">
    <property type="entry name" value="PTAC"/>
    <property type="match status" value="1"/>
</dbReference>
<dbReference type="NCBIfam" id="NF011652">
    <property type="entry name" value="PRK15070.1"/>
    <property type="match status" value="1"/>
</dbReference>
<dbReference type="PANTHER" id="PTHR21060">
    <property type="entry name" value="ACETATE KINASE"/>
    <property type="match status" value="1"/>
</dbReference>
<keyword evidence="6" id="KW-0460">Magnesium</keyword>
<dbReference type="HAMAP" id="MF_00020">
    <property type="entry name" value="Acetate_kinase"/>
    <property type="match status" value="1"/>
</dbReference>
<dbReference type="InterPro" id="IPR014710">
    <property type="entry name" value="RmlC-like_jellyroll"/>
</dbReference>
<feature type="binding site" evidence="6">
    <location>
        <position position="181"/>
    </location>
    <ligand>
        <name>ATP</name>
        <dbReference type="ChEBI" id="CHEBI:30616"/>
    </ligand>
</feature>
<feature type="binding site" evidence="6">
    <location>
        <position position="257"/>
    </location>
    <ligand>
        <name>substrate</name>
    </ligand>
</feature>
<dbReference type="SMART" id="SM00100">
    <property type="entry name" value="cNMP"/>
    <property type="match status" value="1"/>
</dbReference>
<keyword evidence="4 6" id="KW-0418">Kinase</keyword>
<name>A0ABR5SBM9_9BACT</name>
<dbReference type="InterPro" id="IPR000890">
    <property type="entry name" value="Aliphatic_acid_kin_short-chain"/>
</dbReference>
<comment type="similarity">
    <text evidence="1 6 7">Belongs to the acetokinase family.</text>
</comment>
<keyword evidence="5 6" id="KW-0067">ATP-binding</keyword>
<feature type="active site" description="Proton donor/acceptor" evidence="6">
    <location>
        <position position="314"/>
    </location>
</feature>
<reference evidence="9 10" key="1">
    <citation type="submission" date="2015-11" db="EMBL/GenBank/DDBJ databases">
        <authorList>
            <person name="Lin W."/>
        </authorList>
    </citation>
    <scope>NUCLEOTIDE SEQUENCE [LARGE SCALE GENOMIC DNA]</scope>
    <source>
        <strain evidence="9 10">HCH-1</strain>
    </source>
</reference>
<proteinExistence type="inferred from homology"/>
<evidence type="ECO:0000256" key="2">
    <source>
        <dbReference type="ARBA" id="ARBA00022679"/>
    </source>
</evidence>
<dbReference type="Pfam" id="PF00027">
    <property type="entry name" value="cNMP_binding"/>
    <property type="match status" value="1"/>
</dbReference>
<dbReference type="InterPro" id="IPR004372">
    <property type="entry name" value="Ac/propionate_kinase"/>
</dbReference>
<dbReference type="SUPFAM" id="SSF51206">
    <property type="entry name" value="cAMP-binding domain-like"/>
    <property type="match status" value="1"/>
</dbReference>
<dbReference type="InterPro" id="IPR043129">
    <property type="entry name" value="ATPase_NBD"/>
</dbReference>
<keyword evidence="6" id="KW-0479">Metal-binding</keyword>
<dbReference type="Proteomes" id="UP000060487">
    <property type="component" value="Unassembled WGS sequence"/>
</dbReference>
<dbReference type="NCBIfam" id="TIGR00016">
    <property type="entry name" value="ackA"/>
    <property type="match status" value="1"/>
</dbReference>
<dbReference type="EMBL" id="LNQR01000118">
    <property type="protein sequence ID" value="KWT78190.1"/>
    <property type="molecule type" value="Genomic_DNA"/>
</dbReference>
<comment type="subcellular location">
    <subcellularLocation>
        <location evidence="6">Cytoplasm</location>
    </subcellularLocation>
</comment>
<evidence type="ECO:0000256" key="3">
    <source>
        <dbReference type="ARBA" id="ARBA00022741"/>
    </source>
</evidence>
<feature type="site" description="Transition state stabilizer" evidence="6">
    <location>
        <position position="407"/>
    </location>
</feature>
<comment type="subunit">
    <text evidence="6">Homodimer.</text>
</comment>
<comment type="caution">
    <text evidence="9">The sequence shown here is derived from an EMBL/GenBank/DDBJ whole genome shotgun (WGS) entry which is preliminary data.</text>
</comment>
<dbReference type="InterPro" id="IPR023865">
    <property type="entry name" value="Aliphatic_acid_kinase_CS"/>
</dbReference>
<accession>A0ABR5SBM9</accession>
<dbReference type="Gene3D" id="2.60.120.10">
    <property type="entry name" value="Jelly Rolls"/>
    <property type="match status" value="1"/>
</dbReference>
<evidence type="ECO:0000256" key="4">
    <source>
        <dbReference type="ARBA" id="ARBA00022777"/>
    </source>
</evidence>
<gene>
    <name evidence="6" type="primary">ackA</name>
    <name evidence="9" type="ORF">ASN18_2917</name>
</gene>
<sequence>MELVKFLSSVKQFEDLTKEEIDYLLQNAETVEYKQGADIKRHGEIGRFLWIVYDGKVDISISDDDGNKESIASLARGEIFGEMSIITGEPSGVDVVAADNSLLVRLPRETISEIFAKNPKSLSRFVQMITKRLVKRQTETTWSASRETAIKVNNDPYDLEFSSAVDPIKILVVNCRNTSLKYTLFNTAYSVPLVDGIIEKIGSPDSSHVIHSPLGGMEQHESLQDIASALKSMITAIADPKKGYLKNIEEIKAVGHRVVHGGDRFFNSIVVNDEVIAGIRSCNKMAPMHNPYNLMGIEVLEKLIPSAVHVAVFDTAFHRNMPEHAYRYALSKSLNEDETIRRYGFHGTNHNFVMLKAAEFLKRRVKELKIISCHLGHGSSVCAIDHGRSIDVSMGMTPLEGLIMGTRSGDVDPGLLLYLTQIGYTTEELNRILNTESGLKGLTGVSGYMTDVLKAAEEGNVMAETAIRMFCYRVKKYIGAYTAALGGLDVLIFTGGIGAGSYEIRARVCQGFEGFGTIIDSDLNKMNKPLTMQVEDVSDEKSKVKILVIQPDEKKMIARETLHAMGRFHSSKNRIEDYKNMPIPVNVSAHHVHLNPAAFEKLFGAGKTLRERAPLSQPGQFAAEETVNLIGPKGRVDKVRILGPFRKECQVEISRTEEFKLGIDAPVRDSGDIEGTPGITLEGTEGRLLKIEKGVICARRHVHMSTEDALRFGLRDRDVVLVKIKSSRELTFGDVLVRVNPEYRLDMHIDTDEGNAVQHTVGMQGYIEGIQSRAFM</sequence>
<comment type="caution">
    <text evidence="6">Lacks conserved residue(s) required for the propagation of feature annotation.</text>
</comment>
<dbReference type="SUPFAM" id="SSF53067">
    <property type="entry name" value="Actin-like ATPase domain"/>
    <property type="match status" value="2"/>
</dbReference>